<keyword evidence="2" id="KW-0723">Serine/threonine-protein kinase</keyword>
<feature type="compositionally biased region" description="Acidic residues" evidence="15">
    <location>
        <begin position="565"/>
        <end position="574"/>
    </location>
</feature>
<feature type="compositionally biased region" description="Low complexity" evidence="15">
    <location>
        <begin position="1543"/>
        <end position="1556"/>
    </location>
</feature>
<dbReference type="GO" id="GO:0005524">
    <property type="term" value="F:ATP binding"/>
    <property type="evidence" value="ECO:0007669"/>
    <property type="project" value="UniProtKB-UniRule"/>
</dbReference>
<dbReference type="SMART" id="SM00220">
    <property type="entry name" value="S_TKc"/>
    <property type="match status" value="1"/>
</dbReference>
<keyword evidence="3" id="KW-0808">Transferase</keyword>
<feature type="binding site" evidence="13">
    <location>
        <position position="656"/>
    </location>
    <ligand>
        <name>ATP</name>
        <dbReference type="ChEBI" id="CHEBI:30616"/>
    </ligand>
</feature>
<feature type="compositionally biased region" description="Acidic residues" evidence="15">
    <location>
        <begin position="702"/>
        <end position="717"/>
    </location>
</feature>
<dbReference type="InterPro" id="IPR024435">
    <property type="entry name" value="HisRS-related_dom"/>
</dbReference>
<dbReference type="InterPro" id="IPR036621">
    <property type="entry name" value="Anticodon-bd_dom_sf"/>
</dbReference>
<dbReference type="GO" id="GO:0005737">
    <property type="term" value="C:cytoplasm"/>
    <property type="evidence" value="ECO:0007669"/>
    <property type="project" value="TreeGrafter"/>
</dbReference>
<evidence type="ECO:0000256" key="13">
    <source>
        <dbReference type="PROSITE-ProRule" id="PRU10141"/>
    </source>
</evidence>
<proteinExistence type="inferred from homology"/>
<dbReference type="InterPro" id="IPR011009">
    <property type="entry name" value="Kinase-like_dom_sf"/>
</dbReference>
<feature type="region of interest" description="Disordered" evidence="15">
    <location>
        <begin position="558"/>
        <end position="577"/>
    </location>
</feature>
<dbReference type="GO" id="GO:0000077">
    <property type="term" value="P:DNA damage checkpoint signaling"/>
    <property type="evidence" value="ECO:0007669"/>
    <property type="project" value="InterPro"/>
</dbReference>
<dbReference type="PANTHER" id="PTHR11042">
    <property type="entry name" value="EUKARYOTIC TRANSLATION INITIATION FACTOR 2-ALPHA KINASE EIF2-ALPHA KINASE -RELATED"/>
    <property type="match status" value="1"/>
</dbReference>
<dbReference type="PROSITE" id="PS00107">
    <property type="entry name" value="PROTEIN_KINASE_ATP"/>
    <property type="match status" value="1"/>
</dbReference>
<evidence type="ECO:0000256" key="3">
    <source>
        <dbReference type="ARBA" id="ARBA00022679"/>
    </source>
</evidence>
<keyword evidence="14" id="KW-0175">Coiled coil</keyword>
<comment type="catalytic activity">
    <reaction evidence="9">
        <text>L-threonyl-[protein] + ATP = O-phospho-L-threonyl-[protein] + ADP + H(+)</text>
        <dbReference type="Rhea" id="RHEA:46608"/>
        <dbReference type="Rhea" id="RHEA-COMP:11060"/>
        <dbReference type="Rhea" id="RHEA-COMP:11605"/>
        <dbReference type="ChEBI" id="CHEBI:15378"/>
        <dbReference type="ChEBI" id="CHEBI:30013"/>
        <dbReference type="ChEBI" id="CHEBI:30616"/>
        <dbReference type="ChEBI" id="CHEBI:61977"/>
        <dbReference type="ChEBI" id="CHEBI:456216"/>
        <dbReference type="EC" id="2.7.11.1"/>
    </reaction>
    <physiologicalReaction direction="left-to-right" evidence="9">
        <dbReference type="Rhea" id="RHEA:46609"/>
    </physiologicalReaction>
</comment>
<dbReference type="EMBL" id="JAHMUF010000017">
    <property type="protein sequence ID" value="KAG7192608.1"/>
    <property type="molecule type" value="Genomic_DNA"/>
</dbReference>
<dbReference type="Gene3D" id="1.10.510.10">
    <property type="entry name" value="Transferase(Phosphotransferase) domain 1"/>
    <property type="match status" value="2"/>
</dbReference>
<dbReference type="SUPFAM" id="SSF56112">
    <property type="entry name" value="Protein kinase-like (PK-like)"/>
    <property type="match status" value="2"/>
</dbReference>
<feature type="region of interest" description="Disordered" evidence="15">
    <location>
        <begin position="782"/>
        <end position="807"/>
    </location>
</feature>
<sequence length="1689" mass="195238">MNDLEQRQQDEVSSLQSIYGDIYKDVTSKGLVWNMKRSPHFQIYLESSEDAARPTIALTLDIEFTPTYPILSPIVKVLHPINLLKNSVNRIERKIKELLVEYRDVEVGFILVSEVKDILDDIQKTTEKVLSLEEERELRLRKEREKLELQEENRNKEREKEMLKQNKELNEQLINMQGDYYNNERESEVRDDLVIDSDTEIMPPNNSEYFIFDNPLIGEIPLTKSKFKFKAVLGFIPYDKRDLLSSIASQYIVKPYLPKLTKERLGRKGGDVLLLLTEVNLFNKYWITETGKREIQELEAELQLIRTLHHENLNRLLGFQIDRLDFEDEKGWKIRLITEFSLNSDSLTDILETADFVNWALARTWLIQMLPALEYLHNSGFIHKLINPLTVSIQESPQSSNKIIKLSYPSYGYRLLKMFESHPDNHNKLGSPGILLSQVPATWMAPELKNKGGEQTYQTDIWDLGVLFMRVMLSVNILVTTFITPELFFADFDVEDYPGVEEYAELVYDLLSKMLQTKPSKRPSPMELNTCKFLRDGPMLNNSQSEFKARSKRLANSSHEHAIADSEEESETEEQPLPAFLERTKALAASNRRRYSNQNHGFGDNMSSSFISAGSPRNLGRYERDFEEIGRLGKGGFGEVVKARSRMEGTFYAIKKIKHKANKLDSLLSEVLSLARLNHQFIVRYYGTWIEEVTEHHKPDDDDKADDDDEDEEEDDSLEIYSEISEEDFLSPFNRSSSFLVSRNNSYQADFYSSNTFDSGIDFSSDSNNEDIDDLIEFARSTDDEAEQTEQEEEEEDSESVNELTTEEGKQSILITKLRKLQAESQKRYILYIQMEFCENNTLQNLIEQGLPQNPKEYWRLFRQLLEAISYIHREGFIHRDLKPTNIFIDKSNNVKVGDFGLAKNSQFSTVFLNNNQVSPPTNEKDLSTIVGTYFYTAKEVASGNYDEKVDMYSLGVIFFEMCYPLGTGMERAQTLNNLRLVTVDFPSNFVDLKYKTERKIIKLLLEHDPKKRPGATEILQSGMLPVEHQDQVIREALKSLADPSSPWQQQVRETLFNQPYSLATDVLFDKRAHHDGKINSSDFMLVDNVLRQVFKLFNRHGAVQDYTSYLPLPMSPLQEGNFVYQVLDKDGSVLTLPYDLVLPMARFLSRNQVFLTKVYRHQYVFRPGLRGSGVPEKYSAVNFDIVTRNASGRIFDDAETLKVVSEIFKVLPCFQSKNSQKVIFINHGDILNAVLSFAYDNISLKDEQRLRILEILSQMGIEKSSEEIRKYLYEQVSVPQTLTKDLLEQFNFSVEPDKARQKLYKLMQDSPHFTKVEKGLSYIREVLNILKKLGNHNTTVVFNPLSNYNSRYYSKGIMFQAIYRVDKNRRFTRVATGGRYDELISYLRSQDSVSSNKNYSVGFSLNTNLIFILMKNIISRKSVEFCKREWTGSRVDVIITSINPAYLKLTGYWILLNLWENDLSCELFFSSPLTELVDVCKDSGAKWVISIKQPNDTMNKRSKNKFKPLRIKDLVNDQEYDVEYNELVEKMKQMSTQEVLEQLQLQQSQSEPPVSNAFDDSEVSSTIEVDQRIVEISHDAPRGRKQQAKHTGWDSKDAGINMAKTIATSPVIEVDARDEVLDMIAITSIHQKDEWIRKIVYSRQNFSKSYAENIHHALVKEYTKGHKWAIVHSPRSGKTIIVSLGFMK</sequence>
<evidence type="ECO:0000259" key="16">
    <source>
        <dbReference type="PROSITE" id="PS50011"/>
    </source>
</evidence>
<dbReference type="InterPro" id="IPR016135">
    <property type="entry name" value="UBQ-conjugating_enzyme/RWD"/>
</dbReference>
<dbReference type="InterPro" id="IPR016255">
    <property type="entry name" value="Gcn2"/>
</dbReference>
<keyword evidence="5" id="KW-0418">Kinase</keyword>
<dbReference type="Gene3D" id="3.40.50.800">
    <property type="entry name" value="Anticodon-binding domain"/>
    <property type="match status" value="1"/>
</dbReference>
<dbReference type="SMART" id="SM00591">
    <property type="entry name" value="RWD"/>
    <property type="match status" value="1"/>
</dbReference>
<evidence type="ECO:0000313" key="19">
    <source>
        <dbReference type="Proteomes" id="UP000790833"/>
    </source>
</evidence>
<dbReference type="CDD" id="cd14046">
    <property type="entry name" value="STKc_EIF2AK4_GCN2_rpt2"/>
    <property type="match status" value="1"/>
</dbReference>
<dbReference type="OrthoDB" id="341578at2759"/>
<evidence type="ECO:0000313" key="18">
    <source>
        <dbReference type="EMBL" id="KAG7192608.1"/>
    </source>
</evidence>
<dbReference type="InterPro" id="IPR008271">
    <property type="entry name" value="Ser/Thr_kinase_AS"/>
</dbReference>
<reference evidence="18" key="1">
    <citation type="submission" date="2021-03" db="EMBL/GenBank/DDBJ databases">
        <authorList>
            <person name="Palmer J.M."/>
        </authorList>
    </citation>
    <scope>NUCLEOTIDE SEQUENCE</scope>
    <source>
        <strain evidence="18">ARV_011</strain>
    </source>
</reference>
<dbReference type="Pfam" id="PF05773">
    <property type="entry name" value="RWD"/>
    <property type="match status" value="1"/>
</dbReference>
<evidence type="ECO:0000256" key="11">
    <source>
        <dbReference type="PIRSR" id="PIRSR000660-1"/>
    </source>
</evidence>
<dbReference type="Pfam" id="PF00069">
    <property type="entry name" value="Pkinase"/>
    <property type="match status" value="3"/>
</dbReference>
<dbReference type="InterPro" id="IPR050339">
    <property type="entry name" value="CC_SR_Kinase"/>
</dbReference>
<dbReference type="InterPro" id="IPR006575">
    <property type="entry name" value="RWD_dom"/>
</dbReference>
<evidence type="ECO:0000256" key="10">
    <source>
        <dbReference type="ARBA" id="ARBA00048977"/>
    </source>
</evidence>
<feature type="domain" description="RWD" evidence="17">
    <location>
        <begin position="10"/>
        <end position="122"/>
    </location>
</feature>
<gene>
    <name evidence="18" type="ORF">KQ657_001708</name>
</gene>
<keyword evidence="4 12" id="KW-0547">Nucleotide-binding</keyword>
<dbReference type="Gene3D" id="3.30.200.20">
    <property type="entry name" value="Phosphorylase Kinase, domain 1"/>
    <property type="match status" value="1"/>
</dbReference>
<dbReference type="Proteomes" id="UP000790833">
    <property type="component" value="Unassembled WGS sequence"/>
</dbReference>
<evidence type="ECO:0000256" key="6">
    <source>
        <dbReference type="ARBA" id="ARBA00022840"/>
    </source>
</evidence>
<dbReference type="GO" id="GO:0004694">
    <property type="term" value="F:eukaryotic translation initiation factor 2alpha kinase activity"/>
    <property type="evidence" value="ECO:0007669"/>
    <property type="project" value="InterPro"/>
</dbReference>
<feature type="binding site" evidence="12">
    <location>
        <position position="655"/>
    </location>
    <ligand>
        <name>ATP</name>
        <dbReference type="ChEBI" id="CHEBI:30616"/>
    </ligand>
</feature>
<dbReference type="Gene3D" id="3.30.930.10">
    <property type="entry name" value="Bira Bifunctional Protein, Domain 2"/>
    <property type="match status" value="1"/>
</dbReference>
<dbReference type="SUPFAM" id="SSF54495">
    <property type="entry name" value="UBC-like"/>
    <property type="match status" value="1"/>
</dbReference>
<feature type="compositionally biased region" description="Acidic residues" evidence="15">
    <location>
        <begin position="784"/>
        <end position="800"/>
    </location>
</feature>
<evidence type="ECO:0000256" key="4">
    <source>
        <dbReference type="ARBA" id="ARBA00022741"/>
    </source>
</evidence>
<evidence type="ECO:0000256" key="15">
    <source>
        <dbReference type="SAM" id="MobiDB-lite"/>
    </source>
</evidence>
<keyword evidence="7" id="KW-0652">Protein synthesis inhibitor</keyword>
<evidence type="ECO:0000256" key="12">
    <source>
        <dbReference type="PIRSR" id="PIRSR000660-2"/>
    </source>
</evidence>
<feature type="active site" description="Proton acceptor" evidence="11">
    <location>
        <position position="881"/>
    </location>
</feature>
<dbReference type="PANTHER" id="PTHR11042:SF160">
    <property type="entry name" value="EUKARYOTIC TRANSLATION INITIATION FACTOR 2-ALPHA KINASE 1"/>
    <property type="match status" value="1"/>
</dbReference>
<feature type="region of interest" description="Disordered" evidence="15">
    <location>
        <begin position="1543"/>
        <end position="1564"/>
    </location>
</feature>
<dbReference type="CDD" id="cd23823">
    <property type="entry name" value="RWD_GCN2"/>
    <property type="match status" value="1"/>
</dbReference>
<comment type="caution">
    <text evidence="18">The sequence shown here is derived from an EMBL/GenBank/DDBJ whole genome shotgun (WGS) entry which is preliminary data.</text>
</comment>
<feature type="domain" description="Protein kinase" evidence="16">
    <location>
        <begin position="259"/>
        <end position="534"/>
    </location>
</feature>
<evidence type="ECO:0000256" key="8">
    <source>
        <dbReference type="ARBA" id="ARBA00037982"/>
    </source>
</evidence>
<keyword evidence="19" id="KW-1185">Reference proteome</keyword>
<accession>A0A9P7V750</accession>
<feature type="domain" description="Protein kinase" evidence="16">
    <location>
        <begin position="626"/>
        <end position="1025"/>
    </location>
</feature>
<dbReference type="PROSITE" id="PS00108">
    <property type="entry name" value="PROTEIN_KINASE_ST"/>
    <property type="match status" value="1"/>
</dbReference>
<dbReference type="GeneID" id="66115082"/>
<dbReference type="PROSITE" id="PS50011">
    <property type="entry name" value="PROTEIN_KINASE_DOM"/>
    <property type="match status" value="2"/>
</dbReference>
<dbReference type="GO" id="GO:0005634">
    <property type="term" value="C:nucleus"/>
    <property type="evidence" value="ECO:0007669"/>
    <property type="project" value="TreeGrafter"/>
</dbReference>
<dbReference type="RefSeq" id="XP_043048158.1">
    <property type="nucleotide sequence ID" value="XM_043192494.1"/>
</dbReference>
<dbReference type="InterPro" id="IPR000719">
    <property type="entry name" value="Prot_kinase_dom"/>
</dbReference>
<dbReference type="Pfam" id="PF12745">
    <property type="entry name" value="HGTP_anticodon2"/>
    <property type="match status" value="1"/>
</dbReference>
<dbReference type="Pfam" id="PF13393">
    <property type="entry name" value="tRNA-synt_His"/>
    <property type="match status" value="1"/>
</dbReference>
<dbReference type="InterPro" id="IPR017441">
    <property type="entry name" value="Protein_kinase_ATP_BS"/>
</dbReference>
<evidence type="ECO:0000256" key="14">
    <source>
        <dbReference type="SAM" id="Coils"/>
    </source>
</evidence>
<dbReference type="Gene3D" id="3.10.110.10">
    <property type="entry name" value="Ubiquitin Conjugating Enzyme"/>
    <property type="match status" value="1"/>
</dbReference>
<dbReference type="InterPro" id="IPR045864">
    <property type="entry name" value="aa-tRNA-synth_II/BPL/LPL"/>
</dbReference>
<protein>
    <recommendedName>
        <fullName evidence="1">non-specific serine/threonine protein kinase</fullName>
        <ecNumber evidence="1">2.7.11.1</ecNumber>
    </recommendedName>
</protein>
<feature type="region of interest" description="Disordered" evidence="15">
    <location>
        <begin position="697"/>
        <end position="717"/>
    </location>
</feature>
<evidence type="ECO:0000259" key="17">
    <source>
        <dbReference type="PROSITE" id="PS50908"/>
    </source>
</evidence>
<evidence type="ECO:0000256" key="5">
    <source>
        <dbReference type="ARBA" id="ARBA00022777"/>
    </source>
</evidence>
<feature type="coiled-coil region" evidence="14">
    <location>
        <begin position="81"/>
        <end position="179"/>
    </location>
</feature>
<comment type="similarity">
    <text evidence="8">Belongs to the protein kinase superfamily. Ser/Thr protein kinase family. GCN2 subfamily.</text>
</comment>
<comment type="catalytic activity">
    <reaction evidence="10">
        <text>L-seryl-[protein] + ATP = O-phospho-L-seryl-[protein] + ADP + H(+)</text>
        <dbReference type="Rhea" id="RHEA:17989"/>
        <dbReference type="Rhea" id="RHEA-COMP:9863"/>
        <dbReference type="Rhea" id="RHEA-COMP:11604"/>
        <dbReference type="ChEBI" id="CHEBI:15378"/>
        <dbReference type="ChEBI" id="CHEBI:29999"/>
        <dbReference type="ChEBI" id="CHEBI:30616"/>
        <dbReference type="ChEBI" id="CHEBI:83421"/>
        <dbReference type="ChEBI" id="CHEBI:456216"/>
        <dbReference type="EC" id="2.7.11.1"/>
    </reaction>
    <physiologicalReaction direction="left-to-right" evidence="10">
        <dbReference type="Rhea" id="RHEA:17990"/>
    </physiologicalReaction>
</comment>
<dbReference type="SUPFAM" id="SSF55681">
    <property type="entry name" value="Class II aaRS and biotin synthetases"/>
    <property type="match status" value="1"/>
</dbReference>
<dbReference type="EC" id="2.7.11.1" evidence="1"/>
<organism evidence="18 19">
    <name type="scientific">Scheffersomyces spartinae</name>
    <dbReference type="NCBI Taxonomy" id="45513"/>
    <lineage>
        <taxon>Eukaryota</taxon>
        <taxon>Fungi</taxon>
        <taxon>Dikarya</taxon>
        <taxon>Ascomycota</taxon>
        <taxon>Saccharomycotina</taxon>
        <taxon>Pichiomycetes</taxon>
        <taxon>Debaryomycetaceae</taxon>
        <taxon>Scheffersomyces</taxon>
    </lineage>
</organism>
<evidence type="ECO:0000256" key="9">
    <source>
        <dbReference type="ARBA" id="ARBA00048659"/>
    </source>
</evidence>
<dbReference type="PROSITE" id="PS50908">
    <property type="entry name" value="RWD"/>
    <property type="match status" value="1"/>
</dbReference>
<dbReference type="CDD" id="cd14012">
    <property type="entry name" value="PK_eIF2AK_GCN2_rpt1"/>
    <property type="match status" value="1"/>
</dbReference>
<dbReference type="PIRSF" id="PIRSF000660">
    <property type="entry name" value="Ser/Thr_PK_GCN2"/>
    <property type="match status" value="1"/>
</dbReference>
<evidence type="ECO:0000256" key="1">
    <source>
        <dbReference type="ARBA" id="ARBA00012513"/>
    </source>
</evidence>
<dbReference type="GO" id="GO:0030447">
    <property type="term" value="P:filamentous growth"/>
    <property type="evidence" value="ECO:0007669"/>
    <property type="project" value="UniProtKB-ARBA"/>
</dbReference>
<keyword evidence="6 12" id="KW-0067">ATP-binding</keyword>
<evidence type="ECO:0000256" key="7">
    <source>
        <dbReference type="ARBA" id="ARBA00023193"/>
    </source>
</evidence>
<name>A0A9P7V750_9ASCO</name>
<dbReference type="InterPro" id="IPR041715">
    <property type="entry name" value="HisRS-like_core"/>
</dbReference>
<feature type="binding site" evidence="12">
    <location>
        <begin position="632"/>
        <end position="640"/>
    </location>
    <ligand>
        <name>ATP</name>
        <dbReference type="ChEBI" id="CHEBI:30616"/>
    </ligand>
</feature>
<evidence type="ECO:0000256" key="2">
    <source>
        <dbReference type="ARBA" id="ARBA00022527"/>
    </source>
</evidence>